<evidence type="ECO:0000256" key="2">
    <source>
        <dbReference type="ARBA" id="ARBA00022723"/>
    </source>
</evidence>
<reference evidence="3 4" key="1">
    <citation type="journal article" date="2014" name="Agronomy (Basel)">
        <title>A Draft Genome Sequence for Ensete ventricosum, the Drought-Tolerant Tree Against Hunger.</title>
        <authorList>
            <person name="Harrison J."/>
            <person name="Moore K.A."/>
            <person name="Paszkiewicz K."/>
            <person name="Jones T."/>
            <person name="Grant M."/>
            <person name="Ambacheew D."/>
            <person name="Muzemil S."/>
            <person name="Studholme D.J."/>
        </authorList>
    </citation>
    <scope>NUCLEOTIDE SEQUENCE [LARGE SCALE GENOMIC DNA]</scope>
</reference>
<evidence type="ECO:0000256" key="1">
    <source>
        <dbReference type="ARBA" id="ARBA00009374"/>
    </source>
</evidence>
<evidence type="ECO:0000313" key="3">
    <source>
        <dbReference type="EMBL" id="RRT44941.1"/>
    </source>
</evidence>
<dbReference type="InterPro" id="IPR044181">
    <property type="entry name" value="FLZ17/18"/>
</dbReference>
<name>A0A426Y054_ENSVE</name>
<proteinExistence type="inferred from homology"/>
<sequence length="247" mass="28110">MNSSVEHPSGDLYVSTIPPHLPFLLLAKMLSRNKSNSHRGEDGGEEEATETTVSTGGRCVGLHPSEGLRVLIHHKEQATNVVIKAKMTTTCKLVSQACRLPKGLPELDFLKRCFLCRRELSPCEDVYIYRYFLSHRFTFVASMKTLLLILTTRLVESVLLLLWCDLVWYVNVGESRDFAAKSVGLAKFLLMSGERVRGQRESDQRYLIVDEPLVGSTDQIEMGGFRHRHKGFFRIPTLQKKMRCHRS</sequence>
<protein>
    <submittedName>
        <fullName evidence="3">Uncharacterized protein</fullName>
    </submittedName>
</protein>
<organism evidence="3 4">
    <name type="scientific">Ensete ventricosum</name>
    <name type="common">Abyssinian banana</name>
    <name type="synonym">Musa ensete</name>
    <dbReference type="NCBI Taxonomy" id="4639"/>
    <lineage>
        <taxon>Eukaryota</taxon>
        <taxon>Viridiplantae</taxon>
        <taxon>Streptophyta</taxon>
        <taxon>Embryophyta</taxon>
        <taxon>Tracheophyta</taxon>
        <taxon>Spermatophyta</taxon>
        <taxon>Magnoliopsida</taxon>
        <taxon>Liliopsida</taxon>
        <taxon>Zingiberales</taxon>
        <taxon>Musaceae</taxon>
        <taxon>Ensete</taxon>
    </lineage>
</organism>
<keyword evidence="2" id="KW-0479">Metal-binding</keyword>
<dbReference type="PANTHER" id="PTHR47847">
    <property type="entry name" value="FCS-LIKE ZINC FINGER 17"/>
    <property type="match status" value="1"/>
</dbReference>
<accession>A0A426Y054</accession>
<gene>
    <name evidence="3" type="ORF">B296_00032650</name>
</gene>
<dbReference type="AlphaFoldDB" id="A0A426Y054"/>
<dbReference type="Pfam" id="PF04570">
    <property type="entry name" value="zf-FLZ"/>
    <property type="match status" value="1"/>
</dbReference>
<dbReference type="Proteomes" id="UP000287651">
    <property type="component" value="Unassembled WGS sequence"/>
</dbReference>
<comment type="similarity">
    <text evidence="1">Belongs to the FLZ family.</text>
</comment>
<dbReference type="InterPro" id="IPR007650">
    <property type="entry name" value="Zf-FLZ_dom"/>
</dbReference>
<dbReference type="EMBL" id="AMZH03016146">
    <property type="protein sequence ID" value="RRT44941.1"/>
    <property type="molecule type" value="Genomic_DNA"/>
</dbReference>
<evidence type="ECO:0000313" key="4">
    <source>
        <dbReference type="Proteomes" id="UP000287651"/>
    </source>
</evidence>
<dbReference type="PANTHER" id="PTHR47847:SF2">
    <property type="entry name" value="FCS-LIKE ZINC FINGER 17-RELATED"/>
    <property type="match status" value="1"/>
</dbReference>
<comment type="caution">
    <text evidence="3">The sequence shown here is derived from an EMBL/GenBank/DDBJ whole genome shotgun (WGS) entry which is preliminary data.</text>
</comment>
<dbReference type="GO" id="GO:0046872">
    <property type="term" value="F:metal ion binding"/>
    <property type="evidence" value="ECO:0007669"/>
    <property type="project" value="UniProtKB-KW"/>
</dbReference>